<accession>A0AAD9Q0B1</accession>
<keyword evidence="2" id="KW-1185">Reference proteome</keyword>
<sequence length="91" mass="10147">MVSGVQEDLLSLQKKLTVRDASLSLKRYVEELQQKYESKVAQGSGCDLKDLTLIRENNIDSASIPKEEVGEEMKATADGTVSSIQHKLFYL</sequence>
<reference evidence="1" key="2">
    <citation type="journal article" date="2023" name="Science">
        <title>Genomic signatures of disease resistance in endangered staghorn corals.</title>
        <authorList>
            <person name="Vollmer S.V."/>
            <person name="Selwyn J.D."/>
            <person name="Despard B.A."/>
            <person name="Roesel C.L."/>
        </authorList>
    </citation>
    <scope>NUCLEOTIDE SEQUENCE</scope>
    <source>
        <strain evidence="1">K2</strain>
    </source>
</reference>
<evidence type="ECO:0000313" key="1">
    <source>
        <dbReference type="EMBL" id="KAK2552268.1"/>
    </source>
</evidence>
<dbReference type="EMBL" id="JARQWQ010000089">
    <property type="protein sequence ID" value="KAK2552268.1"/>
    <property type="molecule type" value="Genomic_DNA"/>
</dbReference>
<proteinExistence type="predicted"/>
<evidence type="ECO:0000313" key="2">
    <source>
        <dbReference type="Proteomes" id="UP001249851"/>
    </source>
</evidence>
<name>A0AAD9Q0B1_ACRCE</name>
<comment type="caution">
    <text evidence="1">The sequence shown here is derived from an EMBL/GenBank/DDBJ whole genome shotgun (WGS) entry which is preliminary data.</text>
</comment>
<dbReference type="Proteomes" id="UP001249851">
    <property type="component" value="Unassembled WGS sequence"/>
</dbReference>
<reference evidence="1" key="1">
    <citation type="journal article" date="2023" name="G3 (Bethesda)">
        <title>Whole genome assembly and annotation of the endangered Caribbean coral Acropora cervicornis.</title>
        <authorList>
            <person name="Selwyn J.D."/>
            <person name="Vollmer S.V."/>
        </authorList>
    </citation>
    <scope>NUCLEOTIDE SEQUENCE</scope>
    <source>
        <strain evidence="1">K2</strain>
    </source>
</reference>
<gene>
    <name evidence="1" type="ORF">P5673_026800</name>
</gene>
<organism evidence="1 2">
    <name type="scientific">Acropora cervicornis</name>
    <name type="common">Staghorn coral</name>
    <dbReference type="NCBI Taxonomy" id="6130"/>
    <lineage>
        <taxon>Eukaryota</taxon>
        <taxon>Metazoa</taxon>
        <taxon>Cnidaria</taxon>
        <taxon>Anthozoa</taxon>
        <taxon>Hexacorallia</taxon>
        <taxon>Scleractinia</taxon>
        <taxon>Astrocoeniina</taxon>
        <taxon>Acroporidae</taxon>
        <taxon>Acropora</taxon>
    </lineage>
</organism>
<dbReference type="AlphaFoldDB" id="A0AAD9Q0B1"/>
<protein>
    <submittedName>
        <fullName evidence="1">Uncharacterized protein</fullName>
    </submittedName>
</protein>